<dbReference type="AlphaFoldDB" id="A0AAE9D3F4"/>
<evidence type="ECO:0000313" key="1">
    <source>
        <dbReference type="EMBL" id="ULT94144.1"/>
    </source>
</evidence>
<dbReference type="Proteomes" id="UP000827892">
    <property type="component" value="Chromosome IV"/>
</dbReference>
<evidence type="ECO:0000313" key="2">
    <source>
        <dbReference type="Proteomes" id="UP000827892"/>
    </source>
</evidence>
<name>A0AAE9D3F4_CAEBR</name>
<reference evidence="1 2" key="1">
    <citation type="submission" date="2022-05" db="EMBL/GenBank/DDBJ databases">
        <title>Chromosome-level reference genomes for two strains of Caenorhabditis briggsae: an improved platform for comparative genomics.</title>
        <authorList>
            <person name="Stevens L."/>
            <person name="Andersen E.C."/>
        </authorList>
    </citation>
    <scope>NUCLEOTIDE SEQUENCE [LARGE SCALE GENOMIC DNA]</scope>
    <source>
        <strain evidence="1">QX1410_ONT</strain>
        <tissue evidence="1">Whole-organism</tissue>
    </source>
</reference>
<organism evidence="1 2">
    <name type="scientific">Caenorhabditis briggsae</name>
    <dbReference type="NCBI Taxonomy" id="6238"/>
    <lineage>
        <taxon>Eukaryota</taxon>
        <taxon>Metazoa</taxon>
        <taxon>Ecdysozoa</taxon>
        <taxon>Nematoda</taxon>
        <taxon>Chromadorea</taxon>
        <taxon>Rhabditida</taxon>
        <taxon>Rhabditina</taxon>
        <taxon>Rhabditomorpha</taxon>
        <taxon>Rhabditoidea</taxon>
        <taxon>Rhabditidae</taxon>
        <taxon>Peloderinae</taxon>
        <taxon>Caenorhabditis</taxon>
    </lineage>
</organism>
<sequence length="92" mass="10867">MYKHILELFRKCRNLKFGVRFNTLDKSYYIPIPSLTIAAFKDVTANDLTTFMSNHIDLKLLILEEKHLRRIPDIINIRNLRVELMHISVVSP</sequence>
<dbReference type="EMBL" id="CP090894">
    <property type="protein sequence ID" value="ULT94144.1"/>
    <property type="molecule type" value="Genomic_DNA"/>
</dbReference>
<protein>
    <submittedName>
        <fullName evidence="1">Uncharacterized protein</fullName>
    </submittedName>
</protein>
<proteinExistence type="predicted"/>
<accession>A0AAE9D3F4</accession>
<gene>
    <name evidence="1" type="ORF">L3Y34_003540</name>
</gene>